<dbReference type="SUPFAM" id="SSF54236">
    <property type="entry name" value="Ubiquitin-like"/>
    <property type="match status" value="2"/>
</dbReference>
<dbReference type="Gene3D" id="3.10.20.90">
    <property type="entry name" value="Phosphatidylinositol 3-kinase Catalytic Subunit, Chain A, domain 1"/>
    <property type="match status" value="2"/>
</dbReference>
<evidence type="ECO:0000259" key="3">
    <source>
        <dbReference type="Pfam" id="PF11976"/>
    </source>
</evidence>
<dbReference type="SUPFAM" id="SSF100920">
    <property type="entry name" value="Heat shock protein 70kD (HSP70), peptide-binding domain"/>
    <property type="match status" value="2"/>
</dbReference>
<accession>A0A0G4ERA1</accession>
<dbReference type="Pfam" id="PF11976">
    <property type="entry name" value="Rad60-SLD"/>
    <property type="match status" value="1"/>
</dbReference>
<feature type="domain" description="Rad60/SUMO-like" evidence="3">
    <location>
        <begin position="613"/>
        <end position="675"/>
    </location>
</feature>
<dbReference type="VEuPathDB" id="CryptoDB:Vbra_2103"/>
<dbReference type="InParanoid" id="A0A0G4ERA1"/>
<dbReference type="Pfam" id="PF00012">
    <property type="entry name" value="HSP70"/>
    <property type="match status" value="2"/>
</dbReference>
<dbReference type="CDD" id="cd01763">
    <property type="entry name" value="Ubl_SUMO_like"/>
    <property type="match status" value="2"/>
</dbReference>
<organism evidence="4 5">
    <name type="scientific">Vitrella brassicaformis (strain CCMP3155)</name>
    <dbReference type="NCBI Taxonomy" id="1169540"/>
    <lineage>
        <taxon>Eukaryota</taxon>
        <taxon>Sar</taxon>
        <taxon>Alveolata</taxon>
        <taxon>Colpodellida</taxon>
        <taxon>Vitrellaceae</taxon>
        <taxon>Vitrella</taxon>
    </lineage>
</organism>
<dbReference type="OrthoDB" id="3037355at2759"/>
<dbReference type="GO" id="GO:0140662">
    <property type="term" value="F:ATP-dependent protein folding chaperone"/>
    <property type="evidence" value="ECO:0007669"/>
    <property type="project" value="InterPro"/>
</dbReference>
<dbReference type="EMBL" id="CDMY01000299">
    <property type="protein sequence ID" value="CEM00783.1"/>
    <property type="molecule type" value="Genomic_DNA"/>
</dbReference>
<keyword evidence="1" id="KW-0547">Nucleotide-binding</keyword>
<keyword evidence="5" id="KW-1185">Reference proteome</keyword>
<dbReference type="PANTHER" id="PTHR19375">
    <property type="entry name" value="HEAT SHOCK PROTEIN 70KDA"/>
    <property type="match status" value="1"/>
</dbReference>
<keyword evidence="2" id="KW-0067">ATP-binding</keyword>
<proteinExistence type="predicted"/>
<dbReference type="InterPro" id="IPR029071">
    <property type="entry name" value="Ubiquitin-like_domsf"/>
</dbReference>
<sequence length="901" mass="99767">MAEEPSSLIWAGAAVFLLTAVSINLLPHLSQQDGKDLTNQRTDLGVDLTGLLRDSVPRCKVYHVFEPGSSRWIATAANRASGCSMMCPLHYHCNVSDFAGPFADGNEWPYYAVDDCHFAASLTSLRCGAFSLFRPRFSPDWKQPTYWSAGSSSWTPRTDVVPEVFAGHALLPIDPQLIDVGTLSGLVDTYGRLLELIRDHSGSSRGFLIGVPSAFVGLFNTNSALHPLQTGFKATFARLWQQAYGEPPPRQVDDVLKRLTKEWLAVAKDLFLLYTKGGMSDVNKALVPAAKLSWWKQQASQRHRQIALLFRLFFRSDLTQLDPVLPPWPKRVGTAHRITTASRALIETAYRKGMAVSWPAFASTSLCEDVTREFDGGFEEEETTVGFEVFHGVDFESGEGGFTFNVPWGLVHKNVFFSILLLRCHEPESAYTYVPRLVQGVSTYGEEEEVLLPPLFPLTVVRIGKAPGGKSGYTYDIGLGTNCSAATSNKPVNVTHASLSVELAGGELLRMIDRFAAVPVRNSTVLTTARDHQSSVTIQVYEGEYSKGSNNTLAGVLVLSDIEPQPAGRPQITVSLGIDSGGTLTVSAEEMGTVNRRDIMIAREDHPMVVKVDTNGKKAPVGIRSWQSFGNILDTYHTKMGLSPRTYTFMFNGRRIRRRDTPYLLGVRDGDIIEARPFQDTLIGPRNRLSLATTTDIGLRLIGEKVTVVPRGTSLPATKTYLTITSRDGQTASRFDPFEGYYDTYYDRQRERFTLTGLTPAPKGTTQVAVTFQIDHNGAITVSAEEKGTDNRANITMPKLAMTKPAPLNLKVVCQDESKELHHTAEKWTKRMSYLIYAWQREFRSNPNTYRFFYRGEPVYGDDTTDSLGVMDGDIIEAVPEDRPILLAGRSSAWPAIDRLG</sequence>
<evidence type="ECO:0000313" key="5">
    <source>
        <dbReference type="Proteomes" id="UP000041254"/>
    </source>
</evidence>
<name>A0A0G4ERA1_VITBC</name>
<dbReference type="AlphaFoldDB" id="A0A0G4ERA1"/>
<dbReference type="GO" id="GO:0005524">
    <property type="term" value="F:ATP binding"/>
    <property type="evidence" value="ECO:0007669"/>
    <property type="project" value="UniProtKB-KW"/>
</dbReference>
<protein>
    <recommendedName>
        <fullName evidence="3">Rad60/SUMO-like domain-containing protein</fullName>
    </recommendedName>
</protein>
<dbReference type="Gene3D" id="2.60.34.10">
    <property type="entry name" value="Substrate Binding Domain Of DNAk, Chain A, domain 1"/>
    <property type="match status" value="2"/>
</dbReference>
<evidence type="ECO:0000256" key="2">
    <source>
        <dbReference type="ARBA" id="ARBA00022840"/>
    </source>
</evidence>
<reference evidence="4 5" key="1">
    <citation type="submission" date="2014-11" db="EMBL/GenBank/DDBJ databases">
        <authorList>
            <person name="Zhu J."/>
            <person name="Qi W."/>
            <person name="Song R."/>
        </authorList>
    </citation>
    <scope>NUCLEOTIDE SEQUENCE [LARGE SCALE GENOMIC DNA]</scope>
</reference>
<dbReference type="Gene3D" id="3.90.176.10">
    <property type="entry name" value="Toxin ADP-ribosyltransferase, Chain A, domain 1"/>
    <property type="match status" value="1"/>
</dbReference>
<dbReference type="InterPro" id="IPR029047">
    <property type="entry name" value="HSP70_peptide-bd_sf"/>
</dbReference>
<evidence type="ECO:0000313" key="4">
    <source>
        <dbReference type="EMBL" id="CEM00783.1"/>
    </source>
</evidence>
<dbReference type="STRING" id="1169540.A0A0G4ERA1"/>
<evidence type="ECO:0000256" key="1">
    <source>
        <dbReference type="ARBA" id="ARBA00022741"/>
    </source>
</evidence>
<gene>
    <name evidence="4" type="ORF">Vbra_2103</name>
</gene>
<dbReference type="Proteomes" id="UP000041254">
    <property type="component" value="Unassembled WGS sequence"/>
</dbReference>
<dbReference type="InterPro" id="IPR013126">
    <property type="entry name" value="Hsp_70_fam"/>
</dbReference>
<dbReference type="InterPro" id="IPR022617">
    <property type="entry name" value="Rad60/SUMO-like_dom"/>
</dbReference>